<dbReference type="RefSeq" id="WP_161002923.1">
    <property type="nucleotide sequence ID" value="NZ_WEZQ01000002.1"/>
</dbReference>
<evidence type="ECO:0000256" key="2">
    <source>
        <dbReference type="SAM" id="Phobius"/>
    </source>
</evidence>
<feature type="coiled-coil region" evidence="1">
    <location>
        <begin position="230"/>
        <end position="257"/>
    </location>
</feature>
<keyword evidence="2" id="KW-0812">Transmembrane</keyword>
<evidence type="ECO:0000259" key="4">
    <source>
        <dbReference type="Pfam" id="PF20990"/>
    </source>
</evidence>
<evidence type="ECO:0000313" key="5">
    <source>
        <dbReference type="EMBL" id="MYV16346.1"/>
    </source>
</evidence>
<evidence type="ECO:0000256" key="1">
    <source>
        <dbReference type="SAM" id="Coils"/>
    </source>
</evidence>
<feature type="transmembrane region" description="Helical" evidence="2">
    <location>
        <begin position="260"/>
        <end position="281"/>
    </location>
</feature>
<dbReference type="OrthoDB" id="2138002at2"/>
<feature type="domain" description="DUF2207" evidence="3">
    <location>
        <begin position="31"/>
        <end position="217"/>
    </location>
</feature>
<evidence type="ECO:0000313" key="6">
    <source>
        <dbReference type="Proteomes" id="UP000449209"/>
    </source>
</evidence>
<accession>A0A6N9I1S5</accession>
<feature type="domain" description="Predicted membrane protein YciQ-like C-terminal" evidence="4">
    <location>
        <begin position="296"/>
        <end position="526"/>
    </location>
</feature>
<dbReference type="EMBL" id="WEZQ01000002">
    <property type="protein sequence ID" value="MYV16346.1"/>
    <property type="molecule type" value="Genomic_DNA"/>
</dbReference>
<organism evidence="5 6">
    <name type="scientific">Furfurilactobacillus milii</name>
    <dbReference type="NCBI Taxonomy" id="2888272"/>
    <lineage>
        <taxon>Bacteria</taxon>
        <taxon>Bacillati</taxon>
        <taxon>Bacillota</taxon>
        <taxon>Bacilli</taxon>
        <taxon>Lactobacillales</taxon>
        <taxon>Lactobacillaceae</taxon>
        <taxon>Furfurilactobacillus</taxon>
    </lineage>
</organism>
<evidence type="ECO:0000259" key="3">
    <source>
        <dbReference type="Pfam" id="PF09972"/>
    </source>
</evidence>
<dbReference type="InterPro" id="IPR018702">
    <property type="entry name" value="DUF2207"/>
</dbReference>
<reference evidence="5 6" key="1">
    <citation type="journal article" date="2019" name="Appl. Environ. Microbiol.">
        <title>Genetic determinants of hydroxycinnamic acid metabolism in heterofermentative lactobacilli.</title>
        <authorList>
            <person name="Gaur G."/>
            <person name="Oh J.H."/>
            <person name="Filannino P."/>
            <person name="Gobbetti M."/>
            <person name="van Pijkeren J.P."/>
            <person name="Ganzle M.G."/>
        </authorList>
    </citation>
    <scope>NUCLEOTIDE SEQUENCE [LARGE SCALE GENOMIC DNA]</scope>
    <source>
        <strain evidence="5 6">C5</strain>
    </source>
</reference>
<keyword evidence="2" id="KW-0472">Membrane</keyword>
<keyword evidence="1" id="KW-0175">Coiled coil</keyword>
<feature type="transmembrane region" description="Helical" evidence="2">
    <location>
        <begin position="417"/>
        <end position="435"/>
    </location>
</feature>
<dbReference type="Pfam" id="PF20990">
    <property type="entry name" value="DUF2207_C"/>
    <property type="match status" value="1"/>
</dbReference>
<keyword evidence="2" id="KW-1133">Transmembrane helix</keyword>
<sequence length="601" mass="65777">MTAKHWWLSLVIVIGWVLLLPITGMADGSYTIDKYVANVNVLENGDADFTQRITYNFDGHFNGVFVKQDLKGLKGVDTPQVTVKNQGGSEQTLSEQADGRDNSFQRIQNSDDLQLKVFHKISDKSATFTYRYRLHGVVTNYADTARLNWKVIGQGWDVALNNVHITIKLPVQPVNDLQAWVHGPLNGKTTVKNAAGRVNITVPSIPANQFVETDLLFPTSVTATNTTIVNQPMKEQARKYERDLAEAANRKRQQSQRVNFGMLSAVGVMLVVLLGGSLIYFTRRPVNRHPAPIPVNHWYEVPTVSPAVAARLITDKAPTTKAYTGTLMTEAGNGEITIKPEDKTYIITKQKDISEPLTDFLITEVGDGEYVSLKDLKTFGQRDQSGRLNGRFISWQDRVEDEARNYYDAHNVAVRRWWLTVAIVTTALSALAALIATNLPIIRLGVWIAAVGLSVLVWGCALWQRRVISRYTLEGDQLHNELLGFKRMLNDIGHFDTAKVGDIVIWEQILPYAAALGLAEKVTQALAVEFGSDALMKTGMIFPLYYGFGGFDSSFDTGFSNGLSSSISASNTQASSLSGGSGGFSGGSSGGFGGGSGGGVF</sequence>
<feature type="transmembrane region" description="Helical" evidence="2">
    <location>
        <begin position="441"/>
        <end position="463"/>
    </location>
</feature>
<dbReference type="AlphaFoldDB" id="A0A6N9I1S5"/>
<comment type="caution">
    <text evidence="5">The sequence shown here is derived from an EMBL/GenBank/DDBJ whole genome shotgun (WGS) entry which is preliminary data.</text>
</comment>
<protein>
    <submittedName>
        <fullName evidence="5">DUF2207 domain-containing protein</fullName>
    </submittedName>
</protein>
<proteinExistence type="predicted"/>
<dbReference type="InterPro" id="IPR048389">
    <property type="entry name" value="YciQ-like_C"/>
</dbReference>
<gene>
    <name evidence="5" type="ORF">GB993_02260</name>
</gene>
<name>A0A6N9I1S5_9LACO</name>
<dbReference type="Pfam" id="PF09972">
    <property type="entry name" value="DUF2207"/>
    <property type="match status" value="1"/>
</dbReference>
<dbReference type="Proteomes" id="UP000449209">
    <property type="component" value="Unassembled WGS sequence"/>
</dbReference>